<feature type="chain" id="PRO_5010307761" evidence="1">
    <location>
        <begin position="22"/>
        <end position="175"/>
    </location>
</feature>
<evidence type="ECO:0000313" key="4">
    <source>
        <dbReference type="Proteomes" id="UP000183410"/>
    </source>
</evidence>
<sequence>MKKLTIITAIIVSLFSLTSVAWSGQGKLKSAYVTDTVKVKVLGKTLETDVIAAQQHGEKGYRNYVSAADLASALGYNVKWDQKTQTVLISSSSGYDGELNVEKVKKFKDLYYNNEANLLEGVSNEQLDWLHNIAIYSNEAGLPDYAPFLFVLDDYKMYSRGSKAAFSDYWSTWAQ</sequence>
<dbReference type="AlphaFoldDB" id="A0A1I2AHV8"/>
<keyword evidence="1" id="KW-0732">Signal</keyword>
<gene>
    <name evidence="3" type="ORF">SAMN04487969_102499</name>
</gene>
<proteinExistence type="predicted"/>
<dbReference type="InterPro" id="IPR012854">
    <property type="entry name" value="Cu_amine_oxidase-like_N"/>
</dbReference>
<evidence type="ECO:0000259" key="2">
    <source>
        <dbReference type="Pfam" id="PF07833"/>
    </source>
</evidence>
<dbReference type="RefSeq" id="WP_046230214.1">
    <property type="nucleotide sequence ID" value="NZ_FONN01000002.1"/>
</dbReference>
<name>A0A1I2AHV8_9BACL</name>
<dbReference type="Proteomes" id="UP000183410">
    <property type="component" value="Unassembled WGS sequence"/>
</dbReference>
<dbReference type="EMBL" id="FONN01000002">
    <property type="protein sequence ID" value="SFE43462.1"/>
    <property type="molecule type" value="Genomic_DNA"/>
</dbReference>
<protein>
    <submittedName>
        <fullName evidence="3">Copper amine oxidase N-terminal domain-containing protein</fullName>
    </submittedName>
</protein>
<dbReference type="Pfam" id="PF07833">
    <property type="entry name" value="Cu_amine_oxidN1"/>
    <property type="match status" value="1"/>
</dbReference>
<reference evidence="4" key="1">
    <citation type="submission" date="2016-10" db="EMBL/GenBank/DDBJ databases">
        <authorList>
            <person name="Varghese N."/>
            <person name="Submissions S."/>
        </authorList>
    </citation>
    <scope>NUCLEOTIDE SEQUENCE [LARGE SCALE GENOMIC DNA]</scope>
    <source>
        <strain evidence="4">CGMCC 1.10223</strain>
    </source>
</reference>
<feature type="signal peptide" evidence="1">
    <location>
        <begin position="1"/>
        <end position="21"/>
    </location>
</feature>
<accession>A0A1I2AHV8</accession>
<organism evidence="3 4">
    <name type="scientific">Paenibacillus algorifonticola</name>
    <dbReference type="NCBI Taxonomy" id="684063"/>
    <lineage>
        <taxon>Bacteria</taxon>
        <taxon>Bacillati</taxon>
        <taxon>Bacillota</taxon>
        <taxon>Bacilli</taxon>
        <taxon>Bacillales</taxon>
        <taxon>Paenibacillaceae</taxon>
        <taxon>Paenibacillus</taxon>
    </lineage>
</organism>
<feature type="domain" description="Copper amine oxidase-like N-terminal" evidence="2">
    <location>
        <begin position="60"/>
        <end position="91"/>
    </location>
</feature>
<keyword evidence="4" id="KW-1185">Reference proteome</keyword>
<evidence type="ECO:0000313" key="3">
    <source>
        <dbReference type="EMBL" id="SFE43462.1"/>
    </source>
</evidence>
<evidence type="ECO:0000256" key="1">
    <source>
        <dbReference type="SAM" id="SignalP"/>
    </source>
</evidence>